<organism evidence="2 3">
    <name type="scientific">Saccharopolyspora taberi</name>
    <dbReference type="NCBI Taxonomy" id="60895"/>
    <lineage>
        <taxon>Bacteria</taxon>
        <taxon>Bacillati</taxon>
        <taxon>Actinomycetota</taxon>
        <taxon>Actinomycetes</taxon>
        <taxon>Pseudonocardiales</taxon>
        <taxon>Pseudonocardiaceae</taxon>
        <taxon>Saccharopolyspora</taxon>
    </lineage>
</organism>
<sequence>MGRKTIPVLWVTGAPGVGKSTTGWGLYTRIAARGGSVGYVDIDQLGLIGPPPGGGSAGHGIKAANLLRVIGTLRRAGVRQVVVSGVVDPELGIGPHFEGRPEIELTLVRLRCERDELRRRFLGRGSPAELLEELFEVVDRLERSGFGIPLDTTGQSSDATVDALLERCVVAPGPFFPPPGGPLPGPVIVVTGPTAVGKSTAAWGVLQNLWKDGVPTAYADLDQLGFAPDSAVAKANLAEVWQGYRDAGARALIVVTREPGEVPGDLCVGLDADAATLADRVRRRAAGESALLAGDELRGVSTHVQQWVAERAVAEADRLRRSGTQQVLLDTTGQSAEETSADLLDAVRPALEPR</sequence>
<protein>
    <submittedName>
        <fullName evidence="2">Uncharacterized protein</fullName>
    </submittedName>
</protein>
<dbReference type="SUPFAM" id="SSF52540">
    <property type="entry name" value="P-loop containing nucleoside triphosphate hydrolases"/>
    <property type="match status" value="2"/>
</dbReference>
<evidence type="ECO:0000256" key="1">
    <source>
        <dbReference type="SAM" id="MobiDB-lite"/>
    </source>
</evidence>
<dbReference type="Gene3D" id="3.40.50.300">
    <property type="entry name" value="P-loop containing nucleotide triphosphate hydrolases"/>
    <property type="match status" value="2"/>
</dbReference>
<dbReference type="RefSeq" id="WP_344686109.1">
    <property type="nucleotide sequence ID" value="NZ_BAAAUX010000040.1"/>
</dbReference>
<name>A0ABN3VMI4_9PSEU</name>
<evidence type="ECO:0000313" key="3">
    <source>
        <dbReference type="Proteomes" id="UP001500979"/>
    </source>
</evidence>
<gene>
    <name evidence="2" type="ORF">GCM10010470_63980</name>
</gene>
<reference evidence="2 3" key="1">
    <citation type="journal article" date="2019" name="Int. J. Syst. Evol. Microbiol.">
        <title>The Global Catalogue of Microorganisms (GCM) 10K type strain sequencing project: providing services to taxonomists for standard genome sequencing and annotation.</title>
        <authorList>
            <consortium name="The Broad Institute Genomics Platform"/>
            <consortium name="The Broad Institute Genome Sequencing Center for Infectious Disease"/>
            <person name="Wu L."/>
            <person name="Ma J."/>
        </authorList>
    </citation>
    <scope>NUCLEOTIDE SEQUENCE [LARGE SCALE GENOMIC DNA]</scope>
    <source>
        <strain evidence="2 3">JCM 9383</strain>
    </source>
</reference>
<feature type="region of interest" description="Disordered" evidence="1">
    <location>
        <begin position="331"/>
        <end position="354"/>
    </location>
</feature>
<keyword evidence="3" id="KW-1185">Reference proteome</keyword>
<evidence type="ECO:0000313" key="2">
    <source>
        <dbReference type="EMBL" id="GAA2819898.1"/>
    </source>
</evidence>
<proteinExistence type="predicted"/>
<comment type="caution">
    <text evidence="2">The sequence shown here is derived from an EMBL/GenBank/DDBJ whole genome shotgun (WGS) entry which is preliminary data.</text>
</comment>
<accession>A0ABN3VMI4</accession>
<dbReference type="InterPro" id="IPR027417">
    <property type="entry name" value="P-loop_NTPase"/>
</dbReference>
<dbReference type="EMBL" id="BAAAUX010000040">
    <property type="protein sequence ID" value="GAA2819898.1"/>
    <property type="molecule type" value="Genomic_DNA"/>
</dbReference>
<dbReference type="Proteomes" id="UP001500979">
    <property type="component" value="Unassembled WGS sequence"/>
</dbReference>